<feature type="compositionally biased region" description="Polar residues" evidence="1">
    <location>
        <begin position="14"/>
        <end position="24"/>
    </location>
</feature>
<dbReference type="EMBL" id="JANPWB010000015">
    <property type="protein sequence ID" value="KAJ1092710.1"/>
    <property type="molecule type" value="Genomic_DNA"/>
</dbReference>
<dbReference type="AlphaFoldDB" id="A0AAV7LQ53"/>
<dbReference type="Proteomes" id="UP001066276">
    <property type="component" value="Chromosome 11"/>
</dbReference>
<evidence type="ECO:0000313" key="3">
    <source>
        <dbReference type="Proteomes" id="UP001066276"/>
    </source>
</evidence>
<organism evidence="2 3">
    <name type="scientific">Pleurodeles waltl</name>
    <name type="common">Iberian ribbed newt</name>
    <dbReference type="NCBI Taxonomy" id="8319"/>
    <lineage>
        <taxon>Eukaryota</taxon>
        <taxon>Metazoa</taxon>
        <taxon>Chordata</taxon>
        <taxon>Craniata</taxon>
        <taxon>Vertebrata</taxon>
        <taxon>Euteleostomi</taxon>
        <taxon>Amphibia</taxon>
        <taxon>Batrachia</taxon>
        <taxon>Caudata</taxon>
        <taxon>Salamandroidea</taxon>
        <taxon>Salamandridae</taxon>
        <taxon>Pleurodelinae</taxon>
        <taxon>Pleurodeles</taxon>
    </lineage>
</organism>
<protein>
    <submittedName>
        <fullName evidence="2">Uncharacterized protein</fullName>
    </submittedName>
</protein>
<accession>A0AAV7LQ53</accession>
<feature type="compositionally biased region" description="Basic residues" evidence="1">
    <location>
        <begin position="108"/>
        <end position="117"/>
    </location>
</feature>
<evidence type="ECO:0000256" key="1">
    <source>
        <dbReference type="SAM" id="MobiDB-lite"/>
    </source>
</evidence>
<feature type="region of interest" description="Disordered" evidence="1">
    <location>
        <begin position="1"/>
        <end position="135"/>
    </location>
</feature>
<reference evidence="2" key="1">
    <citation type="journal article" date="2022" name="bioRxiv">
        <title>Sequencing and chromosome-scale assembly of the giantPleurodeles waltlgenome.</title>
        <authorList>
            <person name="Brown T."/>
            <person name="Elewa A."/>
            <person name="Iarovenko S."/>
            <person name="Subramanian E."/>
            <person name="Araus A.J."/>
            <person name="Petzold A."/>
            <person name="Susuki M."/>
            <person name="Suzuki K.-i.T."/>
            <person name="Hayashi T."/>
            <person name="Toyoda A."/>
            <person name="Oliveira C."/>
            <person name="Osipova E."/>
            <person name="Leigh N.D."/>
            <person name="Simon A."/>
            <person name="Yun M.H."/>
        </authorList>
    </citation>
    <scope>NUCLEOTIDE SEQUENCE</scope>
    <source>
        <strain evidence="2">20211129_DDA</strain>
        <tissue evidence="2">Liver</tissue>
    </source>
</reference>
<evidence type="ECO:0000313" key="2">
    <source>
        <dbReference type="EMBL" id="KAJ1092710.1"/>
    </source>
</evidence>
<sequence>MPTCRLRHHPGSSYGPQLGSTASSAPLVAPPGANPLGPGVSPAVKTRPGSPLWGTAPPRLPGHRQALPLSGGPDAAQHHSHLLSEADSSTQLNSPREILSGPPSRLRPSAHVRRRLTASREAPAPDEGTGRRPSP</sequence>
<feature type="compositionally biased region" description="Basic residues" evidence="1">
    <location>
        <begin position="1"/>
        <end position="10"/>
    </location>
</feature>
<comment type="caution">
    <text evidence="2">The sequence shown here is derived from an EMBL/GenBank/DDBJ whole genome shotgun (WGS) entry which is preliminary data.</text>
</comment>
<gene>
    <name evidence="2" type="ORF">NDU88_005820</name>
</gene>
<keyword evidence="3" id="KW-1185">Reference proteome</keyword>
<proteinExistence type="predicted"/>
<name>A0AAV7LQ53_PLEWA</name>